<accession>A0ABW4JQG5</accession>
<dbReference type="Pfam" id="PF00892">
    <property type="entry name" value="EamA"/>
    <property type="match status" value="2"/>
</dbReference>
<dbReference type="PANTHER" id="PTHR22911:SF102">
    <property type="entry name" value="MEMBRANE PROTEIN"/>
    <property type="match status" value="1"/>
</dbReference>
<feature type="transmembrane region" description="Helical" evidence="3">
    <location>
        <begin position="62"/>
        <end position="81"/>
    </location>
</feature>
<feature type="transmembrane region" description="Helical" evidence="3">
    <location>
        <begin position="239"/>
        <end position="258"/>
    </location>
</feature>
<keyword evidence="6" id="KW-1185">Reference proteome</keyword>
<organism evidence="5 6">
    <name type="scientific">Alicyclobacillus fodiniaquatilis</name>
    <dbReference type="NCBI Taxonomy" id="1661150"/>
    <lineage>
        <taxon>Bacteria</taxon>
        <taxon>Bacillati</taxon>
        <taxon>Bacillota</taxon>
        <taxon>Bacilli</taxon>
        <taxon>Bacillales</taxon>
        <taxon>Alicyclobacillaceae</taxon>
        <taxon>Alicyclobacillus</taxon>
    </lineage>
</organism>
<dbReference type="InterPro" id="IPR000620">
    <property type="entry name" value="EamA_dom"/>
</dbReference>
<evidence type="ECO:0000256" key="3">
    <source>
        <dbReference type="SAM" id="Phobius"/>
    </source>
</evidence>
<gene>
    <name evidence="5" type="ORF">ACFSB2_26690</name>
</gene>
<evidence type="ECO:0000256" key="1">
    <source>
        <dbReference type="ARBA" id="ARBA00004127"/>
    </source>
</evidence>
<feature type="transmembrane region" description="Helical" evidence="3">
    <location>
        <begin position="264"/>
        <end position="284"/>
    </location>
</feature>
<feature type="transmembrane region" description="Helical" evidence="3">
    <location>
        <begin position="93"/>
        <end position="111"/>
    </location>
</feature>
<protein>
    <submittedName>
        <fullName evidence="5">DMT family transporter</fullName>
    </submittedName>
</protein>
<evidence type="ECO:0000256" key="2">
    <source>
        <dbReference type="ARBA" id="ARBA00007362"/>
    </source>
</evidence>
<evidence type="ECO:0000313" key="6">
    <source>
        <dbReference type="Proteomes" id="UP001597079"/>
    </source>
</evidence>
<proteinExistence type="inferred from homology"/>
<evidence type="ECO:0000313" key="5">
    <source>
        <dbReference type="EMBL" id="MFD1678256.1"/>
    </source>
</evidence>
<keyword evidence="3" id="KW-0812">Transmembrane</keyword>
<feature type="transmembrane region" description="Helical" evidence="3">
    <location>
        <begin position="120"/>
        <end position="138"/>
    </location>
</feature>
<name>A0ABW4JQG5_9BACL</name>
<feature type="transmembrane region" description="Helical" evidence="3">
    <location>
        <begin position="182"/>
        <end position="201"/>
    </location>
</feature>
<dbReference type="PANTHER" id="PTHR22911">
    <property type="entry name" value="ACYL-MALONYL CONDENSING ENZYME-RELATED"/>
    <property type="match status" value="1"/>
</dbReference>
<reference evidence="6" key="1">
    <citation type="journal article" date="2019" name="Int. J. Syst. Evol. Microbiol.">
        <title>The Global Catalogue of Microorganisms (GCM) 10K type strain sequencing project: providing services to taxonomists for standard genome sequencing and annotation.</title>
        <authorList>
            <consortium name="The Broad Institute Genomics Platform"/>
            <consortium name="The Broad Institute Genome Sequencing Center for Infectious Disease"/>
            <person name="Wu L."/>
            <person name="Ma J."/>
        </authorList>
    </citation>
    <scope>NUCLEOTIDE SEQUENCE [LARGE SCALE GENOMIC DNA]</scope>
    <source>
        <strain evidence="6">CGMCC 1.12286</strain>
    </source>
</reference>
<dbReference type="InterPro" id="IPR037185">
    <property type="entry name" value="EmrE-like"/>
</dbReference>
<feature type="transmembrane region" description="Helical" evidence="3">
    <location>
        <begin position="5"/>
        <end position="25"/>
    </location>
</feature>
<comment type="similarity">
    <text evidence="2">Belongs to the EamA transporter family.</text>
</comment>
<comment type="caution">
    <text evidence="5">The sequence shown here is derived from an EMBL/GenBank/DDBJ whole genome shotgun (WGS) entry which is preliminary data.</text>
</comment>
<feature type="domain" description="EamA" evidence="4">
    <location>
        <begin position="5"/>
        <end position="134"/>
    </location>
</feature>
<sequence length="295" mass="32136">MINRIYFILSMIIFGAIGVFAKLINLASDEIALYMSLIGSFFLLTIFICSKHPISIGNIKKNTFSLLVSSIALSGNWIFLFQSYKETTIANAALSYYFAPVLVIVMSPIVLKERLSLKKVVCVCAGFIGLICIVLSGGNDGASHHLLGIFYGLVAAAFYATLTLSNKFIRDLNGLENTLLQLLLSAALLIPYVLLTTGFLLFRISGYSVVIIVVLGVLHTGIGFYLFFSGMKGLKGQSIAVLSYIDPLTSLLISAFVFRERMATFQIIGAVLLLGSTFISEVRISPSVKKILDRG</sequence>
<dbReference type="SUPFAM" id="SSF103481">
    <property type="entry name" value="Multidrug resistance efflux transporter EmrE"/>
    <property type="match status" value="2"/>
</dbReference>
<dbReference type="EMBL" id="JBHUCX010000102">
    <property type="protein sequence ID" value="MFD1678256.1"/>
    <property type="molecule type" value="Genomic_DNA"/>
</dbReference>
<dbReference type="RefSeq" id="WP_377946293.1">
    <property type="nucleotide sequence ID" value="NZ_JBHUCX010000102.1"/>
</dbReference>
<comment type="subcellular location">
    <subcellularLocation>
        <location evidence="1">Endomembrane system</location>
        <topology evidence="1">Multi-pass membrane protein</topology>
    </subcellularLocation>
</comment>
<dbReference type="Proteomes" id="UP001597079">
    <property type="component" value="Unassembled WGS sequence"/>
</dbReference>
<keyword evidence="3" id="KW-1133">Transmembrane helix</keyword>
<feature type="transmembrane region" description="Helical" evidence="3">
    <location>
        <begin position="207"/>
        <end position="227"/>
    </location>
</feature>
<keyword evidence="3" id="KW-0472">Membrane</keyword>
<feature type="transmembrane region" description="Helical" evidence="3">
    <location>
        <begin position="31"/>
        <end position="50"/>
    </location>
</feature>
<feature type="domain" description="EamA" evidence="4">
    <location>
        <begin position="147"/>
        <end position="279"/>
    </location>
</feature>
<evidence type="ECO:0000259" key="4">
    <source>
        <dbReference type="Pfam" id="PF00892"/>
    </source>
</evidence>
<feature type="transmembrane region" description="Helical" evidence="3">
    <location>
        <begin position="144"/>
        <end position="162"/>
    </location>
</feature>